<evidence type="ECO:0000256" key="4">
    <source>
        <dbReference type="ARBA" id="ARBA00023136"/>
    </source>
</evidence>
<organism evidence="6 7">
    <name type="scientific">Ditylenchus destructor</name>
    <dbReference type="NCBI Taxonomy" id="166010"/>
    <lineage>
        <taxon>Eukaryota</taxon>
        <taxon>Metazoa</taxon>
        <taxon>Ecdysozoa</taxon>
        <taxon>Nematoda</taxon>
        <taxon>Chromadorea</taxon>
        <taxon>Rhabditida</taxon>
        <taxon>Tylenchina</taxon>
        <taxon>Tylenchomorpha</taxon>
        <taxon>Sphaerularioidea</taxon>
        <taxon>Anguinidae</taxon>
        <taxon>Anguininae</taxon>
        <taxon>Ditylenchus</taxon>
    </lineage>
</organism>
<feature type="transmembrane region" description="Helical" evidence="5">
    <location>
        <begin position="116"/>
        <end position="141"/>
    </location>
</feature>
<protein>
    <recommendedName>
        <fullName evidence="8">G-protein coupled receptors family 1 profile domain-containing protein</fullName>
    </recommendedName>
</protein>
<proteinExistence type="predicted"/>
<comment type="caution">
    <text evidence="6">The sequence shown here is derived from an EMBL/GenBank/DDBJ whole genome shotgun (WGS) entry which is preliminary data.</text>
</comment>
<keyword evidence="3 5" id="KW-1133">Transmembrane helix</keyword>
<feature type="transmembrane region" description="Helical" evidence="5">
    <location>
        <begin position="162"/>
        <end position="179"/>
    </location>
</feature>
<feature type="transmembrane region" description="Helical" evidence="5">
    <location>
        <begin position="35"/>
        <end position="54"/>
    </location>
</feature>
<gene>
    <name evidence="6" type="ORF">DdX_18117</name>
</gene>
<evidence type="ECO:0008006" key="8">
    <source>
        <dbReference type="Google" id="ProtNLM"/>
    </source>
</evidence>
<sequence>MIFYHFVNNLLVCLGSIVYWLASIFQLYVAPRLCTYISFTFFQLFKFSGLILAIDRYLCLCYDYKISRRTTSLAFLLAFLFWVVYEYGILLFLTFFPHPRTACHEDYESITILQVLWFLDLVCTMLAFLIDLRTLIFVYNATRRNRDNLPTNRRKPTRDENIAVIGLTIQASIPVFISLPHQLAQTFTAFRIIYLF</sequence>
<dbReference type="EMBL" id="JAKKPZ010000236">
    <property type="protein sequence ID" value="KAI1698071.1"/>
    <property type="molecule type" value="Genomic_DNA"/>
</dbReference>
<evidence type="ECO:0000256" key="1">
    <source>
        <dbReference type="ARBA" id="ARBA00004370"/>
    </source>
</evidence>
<dbReference type="Pfam" id="PF00001">
    <property type="entry name" value="7tm_1"/>
    <property type="match status" value="1"/>
</dbReference>
<keyword evidence="4 5" id="KW-0472">Membrane</keyword>
<keyword evidence="7" id="KW-1185">Reference proteome</keyword>
<feature type="transmembrane region" description="Helical" evidence="5">
    <location>
        <begin position="75"/>
        <end position="96"/>
    </location>
</feature>
<dbReference type="GO" id="GO:0004930">
    <property type="term" value="F:G protein-coupled receptor activity"/>
    <property type="evidence" value="ECO:0007669"/>
    <property type="project" value="InterPro"/>
</dbReference>
<feature type="transmembrane region" description="Helical" evidence="5">
    <location>
        <begin position="7"/>
        <end position="29"/>
    </location>
</feature>
<keyword evidence="2 5" id="KW-0812">Transmembrane</keyword>
<dbReference type="AlphaFoldDB" id="A0AAD4MKH3"/>
<evidence type="ECO:0000256" key="3">
    <source>
        <dbReference type="ARBA" id="ARBA00022989"/>
    </source>
</evidence>
<evidence type="ECO:0000256" key="5">
    <source>
        <dbReference type="SAM" id="Phobius"/>
    </source>
</evidence>
<evidence type="ECO:0000256" key="2">
    <source>
        <dbReference type="ARBA" id="ARBA00022692"/>
    </source>
</evidence>
<dbReference type="InterPro" id="IPR000276">
    <property type="entry name" value="GPCR_Rhodpsn"/>
</dbReference>
<dbReference type="GO" id="GO:0016020">
    <property type="term" value="C:membrane"/>
    <property type="evidence" value="ECO:0007669"/>
    <property type="project" value="UniProtKB-SubCell"/>
</dbReference>
<accession>A0AAD4MKH3</accession>
<evidence type="ECO:0000313" key="7">
    <source>
        <dbReference type="Proteomes" id="UP001201812"/>
    </source>
</evidence>
<name>A0AAD4MKH3_9BILA</name>
<reference evidence="6" key="1">
    <citation type="submission" date="2022-01" db="EMBL/GenBank/DDBJ databases">
        <title>Genome Sequence Resource for Two Populations of Ditylenchus destructor, the Migratory Endoparasitic Phytonematode.</title>
        <authorList>
            <person name="Zhang H."/>
            <person name="Lin R."/>
            <person name="Xie B."/>
        </authorList>
    </citation>
    <scope>NUCLEOTIDE SEQUENCE</scope>
    <source>
        <strain evidence="6">BazhouSP</strain>
    </source>
</reference>
<comment type="subcellular location">
    <subcellularLocation>
        <location evidence="1">Membrane</location>
    </subcellularLocation>
</comment>
<evidence type="ECO:0000313" key="6">
    <source>
        <dbReference type="EMBL" id="KAI1698071.1"/>
    </source>
</evidence>
<dbReference type="Proteomes" id="UP001201812">
    <property type="component" value="Unassembled WGS sequence"/>
</dbReference>